<dbReference type="AlphaFoldDB" id="A0A3E0IBB9"/>
<evidence type="ECO:0000313" key="1">
    <source>
        <dbReference type="EMBL" id="REH55445.1"/>
    </source>
</evidence>
<comment type="caution">
    <text evidence="1">The sequence shown here is derived from an EMBL/GenBank/DDBJ whole genome shotgun (WGS) entry which is preliminary data.</text>
</comment>
<name>A0A3E0IBB9_9PSEU</name>
<reference evidence="1 2" key="1">
    <citation type="submission" date="2018-08" db="EMBL/GenBank/DDBJ databases">
        <title>Genomic Encyclopedia of Archaeal and Bacterial Type Strains, Phase II (KMG-II): from individual species to whole genera.</title>
        <authorList>
            <person name="Goeker M."/>
        </authorList>
    </citation>
    <scope>NUCLEOTIDE SEQUENCE [LARGE SCALE GENOMIC DNA]</scope>
    <source>
        <strain evidence="1 2">DSM 45791</strain>
    </source>
</reference>
<sequence>MSRILTMPTTAIRSDALLWGTCPTCLTEHYTLTTTGRLPEHPVPGYGQNRPQCVGSRRYPLPGSAEPAETCFNATGNYGVVQLGAAA</sequence>
<evidence type="ECO:0000313" key="2">
    <source>
        <dbReference type="Proteomes" id="UP000256269"/>
    </source>
</evidence>
<keyword evidence="2" id="KW-1185">Reference proteome</keyword>
<organism evidence="1 2">
    <name type="scientific">Kutzneria buriramensis</name>
    <dbReference type="NCBI Taxonomy" id="1045776"/>
    <lineage>
        <taxon>Bacteria</taxon>
        <taxon>Bacillati</taxon>
        <taxon>Actinomycetota</taxon>
        <taxon>Actinomycetes</taxon>
        <taxon>Pseudonocardiales</taxon>
        <taxon>Pseudonocardiaceae</taxon>
        <taxon>Kutzneria</taxon>
    </lineage>
</organism>
<proteinExistence type="predicted"/>
<gene>
    <name evidence="1" type="ORF">BCF44_101466</name>
</gene>
<accession>A0A3E0IBB9</accession>
<dbReference type="EMBL" id="QUNO01000001">
    <property type="protein sequence ID" value="REH55445.1"/>
    <property type="molecule type" value="Genomic_DNA"/>
</dbReference>
<dbReference type="Proteomes" id="UP000256269">
    <property type="component" value="Unassembled WGS sequence"/>
</dbReference>
<protein>
    <submittedName>
        <fullName evidence="1">Uncharacterized protein</fullName>
    </submittedName>
</protein>